<evidence type="ECO:0000313" key="2">
    <source>
        <dbReference type="Proteomes" id="UP001630127"/>
    </source>
</evidence>
<protein>
    <submittedName>
        <fullName evidence="1">Uncharacterized protein</fullName>
    </submittedName>
</protein>
<evidence type="ECO:0000313" key="1">
    <source>
        <dbReference type="EMBL" id="KAL3508889.1"/>
    </source>
</evidence>
<reference evidence="1 2" key="1">
    <citation type="submission" date="2024-11" db="EMBL/GenBank/DDBJ databases">
        <title>A near-complete genome assembly of Cinchona calisaya.</title>
        <authorList>
            <person name="Lian D.C."/>
            <person name="Zhao X.W."/>
            <person name="Wei L."/>
        </authorList>
    </citation>
    <scope>NUCLEOTIDE SEQUENCE [LARGE SCALE GENOMIC DNA]</scope>
    <source>
        <tissue evidence="1">Nenye</tissue>
    </source>
</reference>
<dbReference type="Proteomes" id="UP001630127">
    <property type="component" value="Unassembled WGS sequence"/>
</dbReference>
<keyword evidence="2" id="KW-1185">Reference proteome</keyword>
<gene>
    <name evidence="1" type="ORF">ACH5RR_028290</name>
</gene>
<feature type="non-terminal residue" evidence="1">
    <location>
        <position position="1"/>
    </location>
</feature>
<comment type="caution">
    <text evidence="1">The sequence shown here is derived from an EMBL/GenBank/DDBJ whole genome shotgun (WGS) entry which is preliminary data.</text>
</comment>
<dbReference type="EMBL" id="JBJUIK010000012">
    <property type="protein sequence ID" value="KAL3508889.1"/>
    <property type="molecule type" value="Genomic_DNA"/>
</dbReference>
<name>A0ABD2YNC2_9GENT</name>
<sequence>LYLEDVTCYVSDTDKYFHALGYVYDNVNTAAIIAIGLFAVHFCRADEESSEVAANGLQQGRI</sequence>
<proteinExistence type="predicted"/>
<accession>A0ABD2YNC2</accession>
<dbReference type="AlphaFoldDB" id="A0ABD2YNC2"/>
<organism evidence="1 2">
    <name type="scientific">Cinchona calisaya</name>
    <dbReference type="NCBI Taxonomy" id="153742"/>
    <lineage>
        <taxon>Eukaryota</taxon>
        <taxon>Viridiplantae</taxon>
        <taxon>Streptophyta</taxon>
        <taxon>Embryophyta</taxon>
        <taxon>Tracheophyta</taxon>
        <taxon>Spermatophyta</taxon>
        <taxon>Magnoliopsida</taxon>
        <taxon>eudicotyledons</taxon>
        <taxon>Gunneridae</taxon>
        <taxon>Pentapetalae</taxon>
        <taxon>asterids</taxon>
        <taxon>lamiids</taxon>
        <taxon>Gentianales</taxon>
        <taxon>Rubiaceae</taxon>
        <taxon>Cinchonoideae</taxon>
        <taxon>Cinchoneae</taxon>
        <taxon>Cinchona</taxon>
    </lineage>
</organism>